<evidence type="ECO:0008006" key="3">
    <source>
        <dbReference type="Google" id="ProtNLM"/>
    </source>
</evidence>
<evidence type="ECO:0000313" key="2">
    <source>
        <dbReference type="Proteomes" id="UP000838324"/>
    </source>
</evidence>
<comment type="caution">
    <text evidence="1">The sequence shown here is derived from an EMBL/GenBank/DDBJ whole genome shotgun (WGS) entry which is preliminary data.</text>
</comment>
<dbReference type="PANTHER" id="PTHR35788:SF1">
    <property type="entry name" value="EXPORTED PROTEIN"/>
    <property type="match status" value="1"/>
</dbReference>
<evidence type="ECO:0000313" key="1">
    <source>
        <dbReference type="EMBL" id="CAH1192327.1"/>
    </source>
</evidence>
<dbReference type="InterPro" id="IPR007391">
    <property type="entry name" value="Vancomycin_resist_VanW"/>
</dbReference>
<dbReference type="Pfam" id="PF04294">
    <property type="entry name" value="VanW"/>
    <property type="match status" value="1"/>
</dbReference>
<sequence>MNPVKTAMKPIRRSRLRLFAGKRYFTWKRYLQWLTRPVKKAKVRTADPLDHKAASHATPLLRSLRNVDMQLQYNKITNLRLAAAKLDGLLIRPGETFSYWRSIGKPTRRKGYLDGMVLYSGGFRSGTGGGLCQLSNLIYWMTLHTPLTVTERHRHSYDVFPDERRTQPFGSGATCAYNYLDLQLKNNTEHTYQLKLHLDATHLHGEWRCEAEQMYRYEVYEADHVISLEPWGGYIRSNIIRRKVLTRSGELAGDEAVAENHALMMYSPLLYPPAGTEGASKPS</sequence>
<protein>
    <recommendedName>
        <fullName evidence="3">Vancomycin resistance protein</fullName>
    </recommendedName>
</protein>
<reference evidence="1" key="1">
    <citation type="submission" date="2022-01" db="EMBL/GenBank/DDBJ databases">
        <authorList>
            <person name="Criscuolo A."/>
        </authorList>
    </citation>
    <scope>NUCLEOTIDE SEQUENCE</scope>
    <source>
        <strain evidence="1">CIP111892</strain>
    </source>
</reference>
<dbReference type="EMBL" id="CAKMMG010000001">
    <property type="protein sequence ID" value="CAH1192327.1"/>
    <property type="molecule type" value="Genomic_DNA"/>
</dbReference>
<keyword evidence="2" id="KW-1185">Reference proteome</keyword>
<gene>
    <name evidence="1" type="ORF">PAECIP111892_00920</name>
</gene>
<name>A0ABM9BS76_9BACL</name>
<dbReference type="RefSeq" id="WP_236330202.1">
    <property type="nucleotide sequence ID" value="NZ_CAKMMG010000001.1"/>
</dbReference>
<proteinExistence type="predicted"/>
<organism evidence="1 2">
    <name type="scientific">Paenibacillus auburnensis</name>
    <dbReference type="NCBI Taxonomy" id="2905649"/>
    <lineage>
        <taxon>Bacteria</taxon>
        <taxon>Bacillati</taxon>
        <taxon>Bacillota</taxon>
        <taxon>Bacilli</taxon>
        <taxon>Bacillales</taxon>
        <taxon>Paenibacillaceae</taxon>
        <taxon>Paenibacillus</taxon>
    </lineage>
</organism>
<dbReference type="Proteomes" id="UP000838324">
    <property type="component" value="Unassembled WGS sequence"/>
</dbReference>
<dbReference type="InterPro" id="IPR052913">
    <property type="entry name" value="Glycopeptide_resist_protein"/>
</dbReference>
<dbReference type="PANTHER" id="PTHR35788">
    <property type="entry name" value="EXPORTED PROTEIN-RELATED"/>
    <property type="match status" value="1"/>
</dbReference>
<accession>A0ABM9BS76</accession>